<organism evidence="2 3">
    <name type="scientific">Comamonas guangdongensis</name>
    <dbReference type="NCBI Taxonomy" id="510515"/>
    <lineage>
        <taxon>Bacteria</taxon>
        <taxon>Pseudomonadati</taxon>
        <taxon>Pseudomonadota</taxon>
        <taxon>Betaproteobacteria</taxon>
        <taxon>Burkholderiales</taxon>
        <taxon>Comamonadaceae</taxon>
        <taxon>Comamonas</taxon>
    </lineage>
</organism>
<name>A0ABV3ZWB6_9BURK</name>
<sequence length="239" mass="26739">MKLSTAPYLQQAAAWPQSGEHILAHHDETSVIVYQAYRPSIGAYAIRHGRLGGPDFSLARMSWIKPNFLWMMYRSGWGVKQGQEIILGLRISRRFFDSVLHTAVPSTWDAQRYPALKDWRSAVAQSEVRLQWDPDHTPSGLKHTRRAVQLGLRGQVLAAFAGEQLLEVIDMTDFVAEQRSLAHDDSAQLLTPVEHVYVPGAAGAGQHPENTTNNRAKEHEKQEQHHHCAKQVSQSGAAP</sequence>
<feature type="compositionally biased region" description="Basic and acidic residues" evidence="1">
    <location>
        <begin position="215"/>
        <end position="226"/>
    </location>
</feature>
<dbReference type="RefSeq" id="WP_369338656.1">
    <property type="nucleotide sequence ID" value="NZ_JBFYGN010000011.1"/>
</dbReference>
<keyword evidence="3" id="KW-1185">Reference proteome</keyword>
<accession>A0ABV3ZWB6</accession>
<dbReference type="Proteomes" id="UP001561046">
    <property type="component" value="Unassembled WGS sequence"/>
</dbReference>
<dbReference type="PANTHER" id="PTHR38567">
    <property type="entry name" value="DUF4291 DOMAIN-CONTAINING PROTEIN"/>
    <property type="match status" value="1"/>
</dbReference>
<feature type="region of interest" description="Disordered" evidence="1">
    <location>
        <begin position="200"/>
        <end position="239"/>
    </location>
</feature>
<dbReference type="EMBL" id="JBFYGN010000011">
    <property type="protein sequence ID" value="MEX8193459.1"/>
    <property type="molecule type" value="Genomic_DNA"/>
</dbReference>
<proteinExistence type="predicted"/>
<evidence type="ECO:0000313" key="3">
    <source>
        <dbReference type="Proteomes" id="UP001561046"/>
    </source>
</evidence>
<comment type="caution">
    <text evidence="2">The sequence shown here is derived from an EMBL/GenBank/DDBJ whole genome shotgun (WGS) entry which is preliminary data.</text>
</comment>
<dbReference type="Pfam" id="PF14124">
    <property type="entry name" value="DUF4291"/>
    <property type="match status" value="1"/>
</dbReference>
<dbReference type="InterPro" id="IPR025633">
    <property type="entry name" value="DUF4291"/>
</dbReference>
<reference evidence="2 3" key="1">
    <citation type="journal article" date="2013" name="Int. J. Syst. Evol. Microbiol.">
        <title>Comamonas guangdongensis sp. nov., isolated from subterranean forest sediment, and emended description of the genus Comamonas.</title>
        <authorList>
            <person name="Zhang J."/>
            <person name="Wang Y."/>
            <person name="Zhou S."/>
            <person name="Wu C."/>
            <person name="He J."/>
            <person name="Li F."/>
        </authorList>
    </citation>
    <scope>NUCLEOTIDE SEQUENCE [LARGE SCALE GENOMIC DNA]</scope>
    <source>
        <strain evidence="2 3">CCTCC AB2011133</strain>
    </source>
</reference>
<dbReference type="PANTHER" id="PTHR38567:SF1">
    <property type="entry name" value="DUF4291 DOMAIN-CONTAINING PROTEIN"/>
    <property type="match status" value="1"/>
</dbReference>
<gene>
    <name evidence="2" type="ORF">AB6724_11485</name>
</gene>
<evidence type="ECO:0000313" key="2">
    <source>
        <dbReference type="EMBL" id="MEX8193459.1"/>
    </source>
</evidence>
<protein>
    <submittedName>
        <fullName evidence="2">DUF4291 domain-containing protein</fullName>
    </submittedName>
</protein>
<evidence type="ECO:0000256" key="1">
    <source>
        <dbReference type="SAM" id="MobiDB-lite"/>
    </source>
</evidence>